<feature type="modified residue" description="S-(dipyrrolylmethanemethyl)cysteine" evidence="8">
    <location>
        <position position="245"/>
    </location>
</feature>
<comment type="subunit">
    <text evidence="4 8">Monomer.</text>
</comment>
<name>A0A6H1Q4R3_9PROT</name>
<dbReference type="Gene3D" id="3.40.190.10">
    <property type="entry name" value="Periplasmic binding protein-like II"/>
    <property type="match status" value="2"/>
</dbReference>
<comment type="miscellaneous">
    <text evidence="8">The porphobilinogen subunits are added to the dipyrromethane group.</text>
</comment>
<evidence type="ECO:0000256" key="2">
    <source>
        <dbReference type="ARBA" id="ARBA00004735"/>
    </source>
</evidence>
<dbReference type="PRINTS" id="PR00151">
    <property type="entry name" value="PORPHBDMNASE"/>
</dbReference>
<dbReference type="InterPro" id="IPR022418">
    <property type="entry name" value="Porphobilinogen_deaminase_C"/>
</dbReference>
<gene>
    <name evidence="8 11" type="primary">hemC</name>
    <name evidence="11" type="ORF">E5R92_04765</name>
</gene>
<dbReference type="UniPathway" id="UPA00251">
    <property type="reaction ID" value="UER00319"/>
</dbReference>
<evidence type="ECO:0000256" key="7">
    <source>
        <dbReference type="ARBA" id="ARBA00048169"/>
    </source>
</evidence>
<comment type="pathway">
    <text evidence="2">Porphyrin-containing compound metabolism; protoporphyrin-IX biosynthesis; coproporphyrinogen-III from 5-aminolevulinate: step 2/4.</text>
</comment>
<dbReference type="CDD" id="cd13647">
    <property type="entry name" value="PBP2_PBGD_2"/>
    <property type="match status" value="1"/>
</dbReference>
<dbReference type="Gene3D" id="3.30.160.40">
    <property type="entry name" value="Porphobilinogen deaminase, C-terminal domain"/>
    <property type="match status" value="1"/>
</dbReference>
<comment type="catalytic activity">
    <reaction evidence="7 8">
        <text>4 porphobilinogen + H2O = hydroxymethylbilane + 4 NH4(+)</text>
        <dbReference type="Rhea" id="RHEA:13185"/>
        <dbReference type="ChEBI" id="CHEBI:15377"/>
        <dbReference type="ChEBI" id="CHEBI:28938"/>
        <dbReference type="ChEBI" id="CHEBI:57845"/>
        <dbReference type="ChEBI" id="CHEBI:58126"/>
        <dbReference type="EC" id="2.5.1.61"/>
    </reaction>
</comment>
<keyword evidence="5 8" id="KW-0808">Transferase</keyword>
<dbReference type="InterPro" id="IPR022417">
    <property type="entry name" value="Porphobilin_deaminase_N"/>
</dbReference>
<evidence type="ECO:0000256" key="6">
    <source>
        <dbReference type="ARBA" id="ARBA00023244"/>
    </source>
</evidence>
<evidence type="ECO:0000256" key="4">
    <source>
        <dbReference type="ARBA" id="ARBA00011245"/>
    </source>
</evidence>
<evidence type="ECO:0000256" key="1">
    <source>
        <dbReference type="ARBA" id="ARBA00002869"/>
    </source>
</evidence>
<dbReference type="InterPro" id="IPR036803">
    <property type="entry name" value="Porphobilinogen_deaminase_C_sf"/>
</dbReference>
<comment type="similarity">
    <text evidence="3 8">Belongs to the HMBS family.</text>
</comment>
<organism evidence="11 12">
    <name type="scientific">Candidatus Pelagibacter giovannonii</name>
    <dbReference type="NCBI Taxonomy" id="2563896"/>
    <lineage>
        <taxon>Bacteria</taxon>
        <taxon>Pseudomonadati</taxon>
        <taxon>Pseudomonadota</taxon>
        <taxon>Alphaproteobacteria</taxon>
        <taxon>Candidatus Pelagibacterales</taxon>
        <taxon>Candidatus Pelagibacteraceae</taxon>
        <taxon>Candidatus Pelagibacter</taxon>
    </lineage>
</organism>
<protein>
    <recommendedName>
        <fullName evidence="8">Porphobilinogen deaminase</fullName>
        <shortName evidence="8">PBG</shortName>
        <ecNumber evidence="8">2.5.1.61</ecNumber>
    </recommendedName>
    <alternativeName>
        <fullName evidence="8">Hydroxymethylbilane synthase</fullName>
        <shortName evidence="8">HMBS</shortName>
    </alternativeName>
    <alternativeName>
        <fullName evidence="8">Pre-uroporphyrinogen synthase</fullName>
    </alternativeName>
</protein>
<dbReference type="Proteomes" id="UP000501094">
    <property type="component" value="Chromosome"/>
</dbReference>
<dbReference type="InterPro" id="IPR000860">
    <property type="entry name" value="HemC"/>
</dbReference>
<evidence type="ECO:0000256" key="8">
    <source>
        <dbReference type="HAMAP-Rule" id="MF_00260"/>
    </source>
</evidence>
<dbReference type="PANTHER" id="PTHR11557">
    <property type="entry name" value="PORPHOBILINOGEN DEAMINASE"/>
    <property type="match status" value="1"/>
</dbReference>
<dbReference type="Pfam" id="PF01379">
    <property type="entry name" value="Porphobil_deam"/>
    <property type="match status" value="1"/>
</dbReference>
<feature type="domain" description="Porphobilinogen deaminase N-terminal" evidence="9">
    <location>
        <begin position="6"/>
        <end position="215"/>
    </location>
</feature>
<dbReference type="FunFam" id="3.40.190.10:FF:000005">
    <property type="entry name" value="Porphobilinogen deaminase"/>
    <property type="match status" value="1"/>
</dbReference>
<evidence type="ECO:0000259" key="10">
    <source>
        <dbReference type="Pfam" id="PF03900"/>
    </source>
</evidence>
<dbReference type="SUPFAM" id="SSF54782">
    <property type="entry name" value="Porphobilinogen deaminase (hydroxymethylbilane synthase), C-terminal domain"/>
    <property type="match status" value="1"/>
</dbReference>
<dbReference type="Pfam" id="PF03900">
    <property type="entry name" value="Porphobil_deamC"/>
    <property type="match status" value="1"/>
</dbReference>
<dbReference type="GO" id="GO:0004418">
    <property type="term" value="F:hydroxymethylbilane synthase activity"/>
    <property type="evidence" value="ECO:0007669"/>
    <property type="project" value="UniProtKB-UniRule"/>
</dbReference>
<evidence type="ECO:0000256" key="5">
    <source>
        <dbReference type="ARBA" id="ARBA00022679"/>
    </source>
</evidence>
<dbReference type="GO" id="GO:0006782">
    <property type="term" value="P:protoporphyrinogen IX biosynthetic process"/>
    <property type="evidence" value="ECO:0007669"/>
    <property type="project" value="UniProtKB-UniRule"/>
</dbReference>
<keyword evidence="12" id="KW-1185">Reference proteome</keyword>
<comment type="cofactor">
    <cofactor evidence="8">
        <name>dipyrromethane</name>
        <dbReference type="ChEBI" id="CHEBI:60342"/>
    </cofactor>
    <text evidence="8">Binds 1 dipyrromethane group covalently.</text>
</comment>
<dbReference type="EMBL" id="CP038852">
    <property type="protein sequence ID" value="QIZ21089.1"/>
    <property type="molecule type" value="Genomic_DNA"/>
</dbReference>
<feature type="domain" description="Porphobilinogen deaminase C-terminal" evidence="10">
    <location>
        <begin position="231"/>
        <end position="298"/>
    </location>
</feature>
<dbReference type="GO" id="GO:0005737">
    <property type="term" value="C:cytoplasm"/>
    <property type="evidence" value="ECO:0007669"/>
    <property type="project" value="UniProtKB-UniRule"/>
</dbReference>
<dbReference type="KEGG" id="peg:E5R92_04765"/>
<dbReference type="PIRSF" id="PIRSF001438">
    <property type="entry name" value="4pyrrol_synth_OHMeBilane_synth"/>
    <property type="match status" value="1"/>
</dbReference>
<dbReference type="AlphaFoldDB" id="A0A6H1Q4R3"/>
<keyword evidence="6 8" id="KW-0627">Porphyrin biosynthesis</keyword>
<evidence type="ECO:0000313" key="11">
    <source>
        <dbReference type="EMBL" id="QIZ21089.1"/>
    </source>
</evidence>
<evidence type="ECO:0000259" key="9">
    <source>
        <dbReference type="Pfam" id="PF01379"/>
    </source>
</evidence>
<evidence type="ECO:0000256" key="3">
    <source>
        <dbReference type="ARBA" id="ARBA00005638"/>
    </source>
</evidence>
<dbReference type="PANTHER" id="PTHR11557:SF0">
    <property type="entry name" value="PORPHOBILINOGEN DEAMINASE"/>
    <property type="match status" value="1"/>
</dbReference>
<dbReference type="HAMAP" id="MF_00260">
    <property type="entry name" value="Porphobil_deam"/>
    <property type="match status" value="1"/>
</dbReference>
<proteinExistence type="inferred from homology"/>
<evidence type="ECO:0000313" key="12">
    <source>
        <dbReference type="Proteomes" id="UP000501094"/>
    </source>
</evidence>
<comment type="function">
    <text evidence="1 8">Tetrapolymerization of the monopyrrole PBG into the hydroxymethylbilane pre-uroporphyrinogen in several discrete steps.</text>
</comment>
<sequence length="307" mass="34466">MKNRKIIIGSRGSKLALIYAEKAKEKILNYSKDFGIEEVIIKEIVTKGDQVQDKRLSEVGGKGLFSKTIEVELLEKKIDIAVHALKDMPSEETKGLLTDCFLERNDPREILISKDNKHLKDLATNSIIGTSSFRREFQIKKIREDLDCKLIRGNVDTRIRKLNKNLYDGIILSYAGIDSLGLNQKISQTFSTSEIIPCAGQGVIALQCRDNDEGLIELLKQVDHQLTHSSIKAERNVLKVLEGDCETAIGAFANIEGNEINLEVELFSLDGSKRFYLKSSESIDKAEELGIEMGKTLKKMSNNSYKK</sequence>
<dbReference type="SUPFAM" id="SSF53850">
    <property type="entry name" value="Periplasmic binding protein-like II"/>
    <property type="match status" value="1"/>
</dbReference>
<dbReference type="RefSeq" id="WP_168606953.1">
    <property type="nucleotide sequence ID" value="NZ_CP038852.1"/>
</dbReference>
<reference evidence="11 12" key="1">
    <citation type="journal article" date="2020" name="Nat. Microbiol.">
        <title>Lysogenic host-virus interactions in SAR11 marine bacteria.</title>
        <authorList>
            <person name="Morris R.M."/>
            <person name="Cain K.R."/>
            <person name="Hvorecny K.L."/>
            <person name="Kollman J.M."/>
        </authorList>
    </citation>
    <scope>NUCLEOTIDE SEQUENCE [LARGE SCALE GENOMIC DNA]</scope>
    <source>
        <strain evidence="11 12">NP1</strain>
    </source>
</reference>
<dbReference type="PROSITE" id="PS00533">
    <property type="entry name" value="PORPHOBILINOGEN_DEAM"/>
    <property type="match status" value="1"/>
</dbReference>
<accession>A0A6H1Q4R3</accession>
<dbReference type="InterPro" id="IPR022419">
    <property type="entry name" value="Porphobilin_deaminase_cofac_BS"/>
</dbReference>
<dbReference type="EC" id="2.5.1.61" evidence="8"/>
<dbReference type="NCBIfam" id="TIGR00212">
    <property type="entry name" value="hemC"/>
    <property type="match status" value="1"/>
</dbReference>